<dbReference type="InterPro" id="IPR011109">
    <property type="entry name" value="DNA_bind_recombinase_dom"/>
</dbReference>
<feature type="domain" description="Recombinase" evidence="2">
    <location>
        <begin position="2"/>
        <end position="68"/>
    </location>
</feature>
<evidence type="ECO:0000256" key="1">
    <source>
        <dbReference type="SAM" id="MobiDB-lite"/>
    </source>
</evidence>
<feature type="domain" description="Recombinase zinc beta ribbon" evidence="3">
    <location>
        <begin position="83"/>
        <end position="136"/>
    </location>
</feature>
<dbReference type="InterPro" id="IPR038109">
    <property type="entry name" value="DNA_bind_recomb_sf"/>
</dbReference>
<dbReference type="GO" id="GO:0003677">
    <property type="term" value="F:DNA binding"/>
    <property type="evidence" value="ECO:0007669"/>
    <property type="project" value="InterPro"/>
</dbReference>
<dbReference type="Pfam" id="PF13408">
    <property type="entry name" value="Zn_ribbon_recom"/>
    <property type="match status" value="1"/>
</dbReference>
<dbReference type="GO" id="GO:0000150">
    <property type="term" value="F:DNA strand exchange activity"/>
    <property type="evidence" value="ECO:0007669"/>
    <property type="project" value="InterPro"/>
</dbReference>
<evidence type="ECO:0008006" key="6">
    <source>
        <dbReference type="Google" id="ProtNLM"/>
    </source>
</evidence>
<dbReference type="AlphaFoldDB" id="A0A8J3ZNF6"/>
<accession>A0A8J3ZNF6</accession>
<dbReference type="Proteomes" id="UP000612585">
    <property type="component" value="Unassembled WGS sequence"/>
</dbReference>
<gene>
    <name evidence="4" type="ORF">Vau01_123840</name>
</gene>
<evidence type="ECO:0000259" key="3">
    <source>
        <dbReference type="Pfam" id="PF13408"/>
    </source>
</evidence>
<evidence type="ECO:0000313" key="4">
    <source>
        <dbReference type="EMBL" id="GIJ64868.1"/>
    </source>
</evidence>
<sequence>MAEMLANSRYTGRQVWNRQRTDHNETEPGDRRTSRGSVRRWNPKDKWVTSASVAHEPLISEVDFVGAQSVSAVPAPADHRYALTGLVICRLCGRRFDAHWVHGRPGYRCRHGSTRAGPASAAGPKPIYLREDVLVATIGL</sequence>
<dbReference type="EMBL" id="BOPG01000135">
    <property type="protein sequence ID" value="GIJ64868.1"/>
    <property type="molecule type" value="Genomic_DNA"/>
</dbReference>
<feature type="region of interest" description="Disordered" evidence="1">
    <location>
        <begin position="1"/>
        <end position="39"/>
    </location>
</feature>
<organism evidence="4 5">
    <name type="scientific">Virgisporangium aurantiacum</name>
    <dbReference type="NCBI Taxonomy" id="175570"/>
    <lineage>
        <taxon>Bacteria</taxon>
        <taxon>Bacillati</taxon>
        <taxon>Actinomycetota</taxon>
        <taxon>Actinomycetes</taxon>
        <taxon>Micromonosporales</taxon>
        <taxon>Micromonosporaceae</taxon>
        <taxon>Virgisporangium</taxon>
    </lineage>
</organism>
<proteinExistence type="predicted"/>
<dbReference type="Pfam" id="PF07508">
    <property type="entry name" value="Recombinase"/>
    <property type="match status" value="1"/>
</dbReference>
<protein>
    <recommendedName>
        <fullName evidence="6">Recombinase zinc beta ribbon domain-containing protein</fullName>
    </recommendedName>
</protein>
<reference evidence="4" key="1">
    <citation type="submission" date="2021-01" db="EMBL/GenBank/DDBJ databases">
        <title>Whole genome shotgun sequence of Virgisporangium aurantiacum NBRC 16421.</title>
        <authorList>
            <person name="Komaki H."/>
            <person name="Tamura T."/>
        </authorList>
    </citation>
    <scope>NUCLEOTIDE SEQUENCE</scope>
    <source>
        <strain evidence="4">NBRC 16421</strain>
    </source>
</reference>
<feature type="compositionally biased region" description="Polar residues" evidence="1">
    <location>
        <begin position="8"/>
        <end position="18"/>
    </location>
</feature>
<evidence type="ECO:0000313" key="5">
    <source>
        <dbReference type="Proteomes" id="UP000612585"/>
    </source>
</evidence>
<keyword evidence="5" id="KW-1185">Reference proteome</keyword>
<evidence type="ECO:0000259" key="2">
    <source>
        <dbReference type="Pfam" id="PF07508"/>
    </source>
</evidence>
<dbReference type="Gene3D" id="3.90.1750.20">
    <property type="entry name" value="Putative Large Serine Recombinase, Chain B, Domain 2"/>
    <property type="match status" value="1"/>
</dbReference>
<comment type="caution">
    <text evidence="4">The sequence shown here is derived from an EMBL/GenBank/DDBJ whole genome shotgun (WGS) entry which is preliminary data.</text>
</comment>
<dbReference type="InterPro" id="IPR025827">
    <property type="entry name" value="Zn_ribbon_recom_dom"/>
</dbReference>
<name>A0A8J3ZNF6_9ACTN</name>
<feature type="compositionally biased region" description="Basic and acidic residues" evidence="1">
    <location>
        <begin position="19"/>
        <end position="33"/>
    </location>
</feature>